<dbReference type="InterPro" id="IPR018120">
    <property type="entry name" value="Glyco_hydro_1_AS"/>
</dbReference>
<proteinExistence type="inferred from homology"/>
<evidence type="ECO:0000256" key="6">
    <source>
        <dbReference type="RuleBase" id="RU004468"/>
    </source>
</evidence>
<keyword evidence="7" id="KW-0732">Signal</keyword>
<comment type="caution">
    <text evidence="8">The sequence shown here is derived from an EMBL/GenBank/DDBJ whole genome shotgun (WGS) entry which is preliminary data.</text>
</comment>
<sequence length="527" mass="59635">MALQVQGPFLFFLLALACLSACTECAKLSHYSMPFNRSSFPSGFIFGVGSAAYQSEGAAHTDGRGPSTWDIFTKKHPVLNNPKNLLDTYGREREREKIADGSNGDVADDFYHRYKEDIKLMKKIGLDSFRFSISWSRILPKGKLSGGVNAMGIKFYNNLINELLYNGIKPFVTLFHYDPPQALEDEYGGLLSPKIVKDYQDYVDFCFKTFGDRVKHWVTLNEPNNLGINGYTSGTFAPGRCSSYLGNCTAGNSATESYIVAHHLILAHGAAVKLYKDKYQPYQKGIIGITIVSHWFMPKYNTSACSKAASRALDFTFGWFAHPITYGDYPQSMKSLVGNRLPKFTEAESKLLKGSLDFLGLNYYTTNYAESAASNSVNISYVTDRCLTLTTEKNGTPIGTPTALDWLYVYPKGIRELVLYIKKNYNNPMIYITENGVADENNSSLPIKDVLKDSLRIRYHYAHLSYLSKAIKEGVNVKGYYAWSFFDDFEWDAGYSVRFGLTFVDFKNNLKRHLKYSAYWFKMFLLK</sequence>
<dbReference type="EMBL" id="JAZDWU010000003">
    <property type="protein sequence ID" value="KAL0006692.1"/>
    <property type="molecule type" value="Genomic_DNA"/>
</dbReference>
<comment type="similarity">
    <text evidence="1 5">Belongs to the glycosyl hydrolase 1 family.</text>
</comment>
<organism evidence="8 9">
    <name type="scientific">Lithocarpus litseifolius</name>
    <dbReference type="NCBI Taxonomy" id="425828"/>
    <lineage>
        <taxon>Eukaryota</taxon>
        <taxon>Viridiplantae</taxon>
        <taxon>Streptophyta</taxon>
        <taxon>Embryophyta</taxon>
        <taxon>Tracheophyta</taxon>
        <taxon>Spermatophyta</taxon>
        <taxon>Magnoliopsida</taxon>
        <taxon>eudicotyledons</taxon>
        <taxon>Gunneridae</taxon>
        <taxon>Pentapetalae</taxon>
        <taxon>rosids</taxon>
        <taxon>fabids</taxon>
        <taxon>Fagales</taxon>
        <taxon>Fagaceae</taxon>
        <taxon>Lithocarpus</taxon>
    </lineage>
</organism>
<feature type="signal peptide" evidence="7">
    <location>
        <begin position="1"/>
        <end position="25"/>
    </location>
</feature>
<gene>
    <name evidence="8" type="ORF">SO802_008194</name>
</gene>
<keyword evidence="9" id="KW-1185">Reference proteome</keyword>
<reference evidence="8 9" key="1">
    <citation type="submission" date="2024-01" db="EMBL/GenBank/DDBJ databases">
        <title>A telomere-to-telomere, gap-free genome of sweet tea (Lithocarpus litseifolius).</title>
        <authorList>
            <person name="Zhou J."/>
        </authorList>
    </citation>
    <scope>NUCLEOTIDE SEQUENCE [LARGE SCALE GENOMIC DNA]</scope>
    <source>
        <strain evidence="8">Zhou-2022a</strain>
        <tissue evidence="8">Leaf</tissue>
    </source>
</reference>
<protein>
    <submittedName>
        <fullName evidence="8">Uncharacterized protein</fullName>
    </submittedName>
</protein>
<dbReference type="Pfam" id="PF00232">
    <property type="entry name" value="Glyco_hydro_1"/>
    <property type="match status" value="1"/>
</dbReference>
<dbReference type="InterPro" id="IPR001360">
    <property type="entry name" value="Glyco_hydro_1"/>
</dbReference>
<evidence type="ECO:0000256" key="2">
    <source>
        <dbReference type="ARBA" id="ARBA00022801"/>
    </source>
</evidence>
<accession>A0AAW2DA16</accession>
<evidence type="ECO:0000256" key="7">
    <source>
        <dbReference type="SAM" id="SignalP"/>
    </source>
</evidence>
<evidence type="ECO:0000256" key="1">
    <source>
        <dbReference type="ARBA" id="ARBA00010838"/>
    </source>
</evidence>
<dbReference type="GO" id="GO:0005975">
    <property type="term" value="P:carbohydrate metabolic process"/>
    <property type="evidence" value="ECO:0007669"/>
    <property type="project" value="InterPro"/>
</dbReference>
<dbReference type="FunFam" id="3.20.20.80:FF:000020">
    <property type="entry name" value="Beta-glucosidase 12"/>
    <property type="match status" value="1"/>
</dbReference>
<evidence type="ECO:0000313" key="9">
    <source>
        <dbReference type="Proteomes" id="UP001459277"/>
    </source>
</evidence>
<dbReference type="PANTHER" id="PTHR10353:SF297">
    <property type="entry name" value="VICIANIN HYDROLASE-LIKE"/>
    <property type="match status" value="1"/>
</dbReference>
<dbReference type="PANTHER" id="PTHR10353">
    <property type="entry name" value="GLYCOSYL HYDROLASE"/>
    <property type="match status" value="1"/>
</dbReference>
<keyword evidence="2 6" id="KW-0378">Hydrolase</keyword>
<dbReference type="InterPro" id="IPR033132">
    <property type="entry name" value="GH_1_N_CS"/>
</dbReference>
<feature type="chain" id="PRO_5043407977" evidence="7">
    <location>
        <begin position="26"/>
        <end position="527"/>
    </location>
</feature>
<evidence type="ECO:0000256" key="4">
    <source>
        <dbReference type="PROSITE-ProRule" id="PRU10055"/>
    </source>
</evidence>
<dbReference type="GO" id="GO:0008422">
    <property type="term" value="F:beta-glucosidase activity"/>
    <property type="evidence" value="ECO:0007669"/>
    <property type="project" value="TreeGrafter"/>
</dbReference>
<dbReference type="PROSITE" id="PS00572">
    <property type="entry name" value="GLYCOSYL_HYDROL_F1_1"/>
    <property type="match status" value="1"/>
</dbReference>
<evidence type="ECO:0000256" key="5">
    <source>
        <dbReference type="RuleBase" id="RU003690"/>
    </source>
</evidence>
<dbReference type="SUPFAM" id="SSF51445">
    <property type="entry name" value="(Trans)glycosidases"/>
    <property type="match status" value="1"/>
</dbReference>
<dbReference type="PROSITE" id="PS00653">
    <property type="entry name" value="GLYCOSYL_HYDROL_F1_2"/>
    <property type="match status" value="1"/>
</dbReference>
<evidence type="ECO:0000256" key="3">
    <source>
        <dbReference type="ARBA" id="ARBA00023295"/>
    </source>
</evidence>
<dbReference type="PRINTS" id="PR00131">
    <property type="entry name" value="GLHYDRLASE1"/>
</dbReference>
<evidence type="ECO:0000313" key="8">
    <source>
        <dbReference type="EMBL" id="KAL0006692.1"/>
    </source>
</evidence>
<keyword evidence="3 6" id="KW-0326">Glycosidase</keyword>
<dbReference type="Gene3D" id="3.20.20.80">
    <property type="entry name" value="Glycosidases"/>
    <property type="match status" value="1"/>
</dbReference>
<dbReference type="InterPro" id="IPR017853">
    <property type="entry name" value="GH"/>
</dbReference>
<dbReference type="Proteomes" id="UP001459277">
    <property type="component" value="Unassembled WGS sequence"/>
</dbReference>
<feature type="active site" description="Nucleophile" evidence="4">
    <location>
        <position position="434"/>
    </location>
</feature>
<dbReference type="AlphaFoldDB" id="A0AAW2DA16"/>
<name>A0AAW2DA16_9ROSI</name>